<proteinExistence type="predicted"/>
<evidence type="ECO:0000313" key="2">
    <source>
        <dbReference type="Proteomes" id="UP000235861"/>
    </source>
</evidence>
<protein>
    <submittedName>
        <fullName evidence="1">Uncharacterized protein</fullName>
    </submittedName>
</protein>
<dbReference type="EMBL" id="PGGC01000136">
    <property type="protein sequence ID" value="PJG58083.1"/>
    <property type="molecule type" value="Genomic_DNA"/>
</dbReference>
<organism evidence="1 2">
    <name type="scientific">Aeromonas cavernicola</name>
    <dbReference type="NCBI Taxonomy" id="1006623"/>
    <lineage>
        <taxon>Bacteria</taxon>
        <taxon>Pseudomonadati</taxon>
        <taxon>Pseudomonadota</taxon>
        <taxon>Gammaproteobacteria</taxon>
        <taxon>Aeromonadales</taxon>
        <taxon>Aeromonadaceae</taxon>
        <taxon>Aeromonas</taxon>
    </lineage>
</organism>
<comment type="caution">
    <text evidence="1">The sequence shown here is derived from an EMBL/GenBank/DDBJ whole genome shotgun (WGS) entry which is preliminary data.</text>
</comment>
<keyword evidence="2" id="KW-1185">Reference proteome</keyword>
<accession>A0A2H9U230</accession>
<name>A0A2H9U230_9GAMM</name>
<dbReference type="AlphaFoldDB" id="A0A2H9U230"/>
<sequence>MASECCSKATRQQSPAQRFLPLPIGSIRWAMGHAIGRYHLTPAGAPLLGSGGELRYDGAAFFLS</sequence>
<gene>
    <name evidence="1" type="ORF">CUC53_14490</name>
</gene>
<reference evidence="1 2" key="1">
    <citation type="submission" date="2017-11" db="EMBL/GenBank/DDBJ databases">
        <title>Draft genome sequence of environmental isolate Aeromonas cavernicola sp. nov. MDC 2508.</title>
        <authorList>
            <person name="Colston S.M."/>
            <person name="Navarro A."/>
            <person name="Martinez-Murcia A.J."/>
            <person name="Graf J."/>
        </authorList>
    </citation>
    <scope>NUCLEOTIDE SEQUENCE [LARGE SCALE GENOMIC DNA]</scope>
    <source>
        <strain evidence="1 2">MDC 2508</strain>
    </source>
</reference>
<dbReference type="Proteomes" id="UP000235861">
    <property type="component" value="Unassembled WGS sequence"/>
</dbReference>
<evidence type="ECO:0000313" key="1">
    <source>
        <dbReference type="EMBL" id="PJG58083.1"/>
    </source>
</evidence>